<feature type="compositionally biased region" description="Low complexity" evidence="10">
    <location>
        <begin position="147"/>
        <end position="159"/>
    </location>
</feature>
<organism evidence="13 14">
    <name type="scientific">Agrocybe chaxingu</name>
    <dbReference type="NCBI Taxonomy" id="84603"/>
    <lineage>
        <taxon>Eukaryota</taxon>
        <taxon>Fungi</taxon>
        <taxon>Dikarya</taxon>
        <taxon>Basidiomycota</taxon>
        <taxon>Agaricomycotina</taxon>
        <taxon>Agaricomycetes</taxon>
        <taxon>Agaricomycetidae</taxon>
        <taxon>Agaricales</taxon>
        <taxon>Agaricineae</taxon>
        <taxon>Strophariaceae</taxon>
        <taxon>Agrocybe</taxon>
    </lineage>
</organism>
<feature type="region of interest" description="Disordered" evidence="10">
    <location>
        <begin position="66"/>
        <end position="284"/>
    </location>
</feature>
<dbReference type="CDD" id="cd06141">
    <property type="entry name" value="WRN_exo"/>
    <property type="match status" value="1"/>
</dbReference>
<dbReference type="GO" id="GO:0005634">
    <property type="term" value="C:nucleus"/>
    <property type="evidence" value="ECO:0007669"/>
    <property type="project" value="UniProtKB-SubCell"/>
</dbReference>
<dbReference type="InterPro" id="IPR002562">
    <property type="entry name" value="3'-5'_exonuclease_dom"/>
</dbReference>
<feature type="compositionally biased region" description="Polar residues" evidence="10">
    <location>
        <begin position="66"/>
        <end position="78"/>
    </location>
</feature>
<dbReference type="Gene3D" id="3.30.420.10">
    <property type="entry name" value="Ribonuclease H-like superfamily/Ribonuclease H"/>
    <property type="match status" value="1"/>
</dbReference>
<keyword evidence="2" id="KW-0540">Nuclease</keyword>
<feature type="domain" description="3'-5' exonuclease" evidence="11">
    <location>
        <begin position="698"/>
        <end position="865"/>
    </location>
</feature>
<feature type="region of interest" description="Disordered" evidence="10">
    <location>
        <begin position="1"/>
        <end position="51"/>
    </location>
</feature>
<dbReference type="PANTHER" id="PTHR13620:SF109">
    <property type="entry name" value="3'-5' EXONUCLEASE"/>
    <property type="match status" value="1"/>
</dbReference>
<dbReference type="Pfam" id="PF20499">
    <property type="entry name" value="DUF6729"/>
    <property type="match status" value="1"/>
</dbReference>
<dbReference type="PANTHER" id="PTHR13620">
    <property type="entry name" value="3-5 EXONUCLEASE"/>
    <property type="match status" value="1"/>
</dbReference>
<dbReference type="OrthoDB" id="1920326at2759"/>
<sequence length="1459" mass="163553">MPGTLSTRQVHVSPGPLADGTRVPSTSRFVFDAAPSPRGFASGHDDQRTIRGSSVPFSFIHFPSPLSNATLTAPSSTEALVPQKRGPGRPRKDAVDSEAPPRKRGRPSKLADIGAESDCAPLVKQPVGRPRKETPFQAVKFTPETLSSAPSPQSSSSTPADLDQPVGNSNIKNPQEIPSVSRDQNSHLNPPLISTTRTPSAAAIQPSTSRHCTQHAPPSITSPTPTPASFQPPSTRPVIPDENPQLPVELEDDEDDNDDGVGDGLGDEDEDEDEGDESEDQREFGGIQEAVQEGERRSLPRHPQPAWLQQAFVNVLAECEKRDQNMAPPIYYRDHTFWRNPPSPFFALANISITPALLFTPPLFVWDPQALYRQLPCPICGQILIRHAAMSRPRRVVDIQSSFWIIGFRYRCTQCVNPQTGKKTMTWRSWDPKILERLPPHLAAEFPAQLSHRSGISNRLFSLMRSCFQSGMGAKKFSDAILVQHLLRYDELHLQYLDCIFQRRQMATWLGKKFDSFPLFEDKTANGYHSFVPSAKWFRDRYDLFIEDHRHHFDQHTAMLTAEIFSIDHSHKLTKHVAKINGERIFCGLLSVANEKGEIRAANFVHTKAHSQFTPLLGWMRESLELYGHEPPKLAFTDLPTDRAFLEAAFPSLREGVVPIEKYGHLEPFILPAGVQLHIYHERSAIDIAMSSILENAPIDAGAPDLVVGYDCEWNVLMEHGRCERGEVAVVQIAFKNHVYILQIHDYVQQHRLPEMLLLLLQNPRVRKVGRMVSSDLKLLYDIVRPSAPFVGALDLASYAKERHVVTNARCSLADLCAAVLGKCLNKNVAERASMAWEEAHLTPEQQSYAACDAYAPLLIYEQLSTLSVPTRVPPGPLTPSSLVLVYNTENTRVVAYGRLSSDLNLSHFNDIPITERHTVVTITKIVVPASTISSHRRRSLQSFGSPPFDIVCLRSHLRFYDPSTFSLSNATVLPTVSETTTESGVANNMVSQASLAFDHDDNDLDDGMGTLLQDLQDDGEASRVWSKEGGKNLEDNEVDEASAAFGEEIMSSVPDRWDTVVHSRVIKDIFHVFNMLRLPKNHGLRKEFGRAFRDAVLLFVREDFLRISAWLPTLNPPVDFNQVFAARPKWMLKHCRRFIPPPDKLLPLVKELFSVFGPLKDATTRAPLFTQQQWHASKQILELIRQGFVSDPPGIPLYYVIGLDAKAANLPIYRCARGTNFLEGGVHSHLLSRLPTSGTSVRHLNACFCDFVLGHNLRVGTLNTTGQKYRGHYDIWTTNKIQEQLVTLQDALCEPYELTGWVNTDLYILTKERLGILPLPDDIRESSGMAPFNTASFNPRQRHLYLARMQGTRKAVLPIHMPEEVKLWRELVTNNGYFNSPSGPTSYKATAVWNEHADRTDGVFYKTTENLKAYFSQWKTRINVTVSLSMSSSDRAKVMKGIRDPSRTDGAPAFPFLH</sequence>
<evidence type="ECO:0000256" key="6">
    <source>
        <dbReference type="ARBA" id="ARBA00022842"/>
    </source>
</evidence>
<dbReference type="GO" id="GO:0008408">
    <property type="term" value="F:3'-5' exonuclease activity"/>
    <property type="evidence" value="ECO:0007669"/>
    <property type="project" value="InterPro"/>
</dbReference>
<keyword evidence="6" id="KW-0460">Magnesium</keyword>
<evidence type="ECO:0000256" key="8">
    <source>
        <dbReference type="ARBA" id="ARBA00040531"/>
    </source>
</evidence>
<dbReference type="Pfam" id="PF01612">
    <property type="entry name" value="DNA_pol_A_exo1"/>
    <property type="match status" value="1"/>
</dbReference>
<dbReference type="InterPro" id="IPR046616">
    <property type="entry name" value="DUF6729"/>
</dbReference>
<gene>
    <name evidence="13" type="ORF">NLJ89_g1482</name>
</gene>
<protein>
    <recommendedName>
        <fullName evidence="8">3'-5' exonuclease</fullName>
    </recommendedName>
    <alternativeName>
        <fullName evidence="9">Werner Syndrome-like exonuclease</fullName>
    </alternativeName>
</protein>
<evidence type="ECO:0000256" key="3">
    <source>
        <dbReference type="ARBA" id="ARBA00022723"/>
    </source>
</evidence>
<keyword evidence="4" id="KW-0378">Hydrolase</keyword>
<evidence type="ECO:0000259" key="11">
    <source>
        <dbReference type="Pfam" id="PF01612"/>
    </source>
</evidence>
<feature type="compositionally biased region" description="Basic and acidic residues" evidence="10">
    <location>
        <begin position="90"/>
        <end position="101"/>
    </location>
</feature>
<dbReference type="GO" id="GO:0003677">
    <property type="term" value="F:DNA binding"/>
    <property type="evidence" value="ECO:0007669"/>
    <property type="project" value="InterPro"/>
</dbReference>
<keyword evidence="3" id="KW-0479">Metal-binding</keyword>
<dbReference type="InterPro" id="IPR036397">
    <property type="entry name" value="RNaseH_sf"/>
</dbReference>
<evidence type="ECO:0000256" key="2">
    <source>
        <dbReference type="ARBA" id="ARBA00022722"/>
    </source>
</evidence>
<dbReference type="GO" id="GO:0046872">
    <property type="term" value="F:metal ion binding"/>
    <property type="evidence" value="ECO:0007669"/>
    <property type="project" value="UniProtKB-KW"/>
</dbReference>
<name>A0A9W8TDC7_9AGAR</name>
<evidence type="ECO:0000313" key="14">
    <source>
        <dbReference type="Proteomes" id="UP001148786"/>
    </source>
</evidence>
<feature type="compositionally biased region" description="Polar residues" evidence="10">
    <location>
        <begin position="166"/>
        <end position="211"/>
    </location>
</feature>
<feature type="domain" description="DUF6729" evidence="12">
    <location>
        <begin position="336"/>
        <end position="541"/>
    </location>
</feature>
<evidence type="ECO:0000256" key="7">
    <source>
        <dbReference type="ARBA" id="ARBA00023242"/>
    </source>
</evidence>
<feature type="compositionally biased region" description="Low complexity" evidence="10">
    <location>
        <begin position="216"/>
        <end position="229"/>
    </location>
</feature>
<dbReference type="SUPFAM" id="SSF53098">
    <property type="entry name" value="Ribonuclease H-like"/>
    <property type="match status" value="1"/>
</dbReference>
<evidence type="ECO:0000313" key="13">
    <source>
        <dbReference type="EMBL" id="KAJ3515878.1"/>
    </source>
</evidence>
<dbReference type="InterPro" id="IPR012337">
    <property type="entry name" value="RNaseH-like_sf"/>
</dbReference>
<evidence type="ECO:0000256" key="10">
    <source>
        <dbReference type="SAM" id="MobiDB-lite"/>
    </source>
</evidence>
<keyword evidence="14" id="KW-1185">Reference proteome</keyword>
<comment type="caution">
    <text evidence="13">The sequence shown here is derived from an EMBL/GenBank/DDBJ whole genome shotgun (WGS) entry which is preliminary data.</text>
</comment>
<dbReference type="PRINTS" id="PR00929">
    <property type="entry name" value="ATHOOK"/>
</dbReference>
<dbReference type="SMART" id="SM00384">
    <property type="entry name" value="AT_hook"/>
    <property type="match status" value="3"/>
</dbReference>
<comment type="subcellular location">
    <subcellularLocation>
        <location evidence="1">Nucleus</location>
    </subcellularLocation>
</comment>
<evidence type="ECO:0000256" key="4">
    <source>
        <dbReference type="ARBA" id="ARBA00022801"/>
    </source>
</evidence>
<dbReference type="EMBL" id="JANKHO010000077">
    <property type="protein sequence ID" value="KAJ3515878.1"/>
    <property type="molecule type" value="Genomic_DNA"/>
</dbReference>
<evidence type="ECO:0000256" key="5">
    <source>
        <dbReference type="ARBA" id="ARBA00022839"/>
    </source>
</evidence>
<reference evidence="13" key="1">
    <citation type="submission" date="2022-07" db="EMBL/GenBank/DDBJ databases">
        <title>Genome Sequence of Agrocybe chaxingu.</title>
        <authorList>
            <person name="Buettner E."/>
        </authorList>
    </citation>
    <scope>NUCLEOTIDE SEQUENCE</scope>
    <source>
        <strain evidence="13">MP-N11</strain>
    </source>
</reference>
<proteinExistence type="predicted"/>
<keyword evidence="5" id="KW-0269">Exonuclease</keyword>
<evidence type="ECO:0000256" key="9">
    <source>
        <dbReference type="ARBA" id="ARBA00042761"/>
    </source>
</evidence>
<feature type="compositionally biased region" description="Acidic residues" evidence="10">
    <location>
        <begin position="249"/>
        <end position="280"/>
    </location>
</feature>
<evidence type="ECO:0000256" key="1">
    <source>
        <dbReference type="ARBA" id="ARBA00004123"/>
    </source>
</evidence>
<dbReference type="InterPro" id="IPR017956">
    <property type="entry name" value="AT_hook_DNA-bd_motif"/>
</dbReference>
<dbReference type="Proteomes" id="UP001148786">
    <property type="component" value="Unassembled WGS sequence"/>
</dbReference>
<dbReference type="GO" id="GO:0006139">
    <property type="term" value="P:nucleobase-containing compound metabolic process"/>
    <property type="evidence" value="ECO:0007669"/>
    <property type="project" value="InterPro"/>
</dbReference>
<accession>A0A9W8TDC7</accession>
<feature type="compositionally biased region" description="Polar residues" evidence="10">
    <location>
        <begin position="1"/>
        <end position="10"/>
    </location>
</feature>
<keyword evidence="7" id="KW-0539">Nucleus</keyword>
<dbReference type="InterPro" id="IPR051132">
    <property type="entry name" value="3-5_Exonuclease_domain"/>
</dbReference>
<evidence type="ECO:0000259" key="12">
    <source>
        <dbReference type="Pfam" id="PF20499"/>
    </source>
</evidence>